<evidence type="ECO:0000313" key="2">
    <source>
        <dbReference type="EnsemblMetazoa" id="AEPI001138-PA"/>
    </source>
</evidence>
<organism evidence="2 3">
    <name type="scientific">Anopheles epiroticus</name>
    <dbReference type="NCBI Taxonomy" id="199890"/>
    <lineage>
        <taxon>Eukaryota</taxon>
        <taxon>Metazoa</taxon>
        <taxon>Ecdysozoa</taxon>
        <taxon>Arthropoda</taxon>
        <taxon>Hexapoda</taxon>
        <taxon>Insecta</taxon>
        <taxon>Pterygota</taxon>
        <taxon>Neoptera</taxon>
        <taxon>Endopterygota</taxon>
        <taxon>Diptera</taxon>
        <taxon>Nematocera</taxon>
        <taxon>Culicoidea</taxon>
        <taxon>Culicidae</taxon>
        <taxon>Anophelinae</taxon>
        <taxon>Anopheles</taxon>
    </lineage>
</organism>
<dbReference type="PANTHER" id="PTHR20993">
    <property type="entry name" value="GH07914P"/>
    <property type="match status" value="1"/>
</dbReference>
<dbReference type="PANTHER" id="PTHR20993:SF0">
    <property type="entry name" value="GH07914P"/>
    <property type="match status" value="1"/>
</dbReference>
<name>A0A182P2K4_9DIPT</name>
<sequence length="744" mass="81606">MRTGLIVVALMALTATVGVHEVAGQNIILDAIMRRILENLRELMRTGNPETGMPVLAPYHNPDRFINASFGGLLEFDARFTPMNIIGLDTFVGRLQVDLATLRFPFEFRFAEISANGFYDANGRLWGLIPIFGIGDFSVRPRDVVATGFATITDNGQGFLMLSDFSISLQIGSLESNIQGLLLGGDLSDLLNAVIQDIVPSVLRNFPDGMTNLLNALIVPIANRFLATRTMEDLMALAPEQRATLDEALAQLLENIRELLRTGDPERGIPVMAPLQTDRLDVDLSFGGLLDFTAILRNLFVDGLDRFQGTLTLNVMQMEFRYDFLFPDVVARGHYDANGRLFGLIPVFGLGNFHVAPRDLRIQGTALLRQLPSGYLHMPELKANVRLGSLQNNIEGLLLGGELSDLLNAVIQDLVPSVLINFAPEVSDIISRVGIPIADSILNTMTLDDLFALIPMQHGVVKGVTPNAYRALLINFSQVHKGTHRTRKMKILLVFACTVLVGLAGAQDLDVGFLMPQPRDNALNELIIKFLEDFRASMVCPNPDLGIPALAPLEVDHLEMELKQTVLQLKGELNKLVIDGLNEFEIKKIDVKVLKLQVDFEFFFAALRTKGKYKVKAKLIGVLPFSRSGSFKFDAKGVTIKGSVSVGISGDKLQIRDLLITPTVKSVRSDVRGVFLRPIANIIFNRAVEQIVPGLINNNQKEIREAIEQQLKPAINEALGDVSLQDLIDMVSGGGGEGSGPVTC</sequence>
<feature type="chain" id="PRO_5008130751" description="Hemolymph juvenile hormone binding protein" evidence="1">
    <location>
        <begin position="25"/>
        <end position="744"/>
    </location>
</feature>
<keyword evidence="3" id="KW-1185">Reference proteome</keyword>
<protein>
    <recommendedName>
        <fullName evidence="4">Hemolymph juvenile hormone binding protein</fullName>
    </recommendedName>
</protein>
<dbReference type="VEuPathDB" id="VectorBase:AEPI001138"/>
<reference evidence="2" key="2">
    <citation type="submission" date="2020-05" db="UniProtKB">
        <authorList>
            <consortium name="EnsemblMetazoa"/>
        </authorList>
    </citation>
    <scope>IDENTIFICATION</scope>
    <source>
        <strain evidence="2">Epiroticus2</strain>
    </source>
</reference>
<dbReference type="AlphaFoldDB" id="A0A182P2K4"/>
<reference evidence="3" key="1">
    <citation type="submission" date="2013-03" db="EMBL/GenBank/DDBJ databases">
        <title>The Genome Sequence of Anopheles epiroticus epiroticus2.</title>
        <authorList>
            <consortium name="The Broad Institute Genomics Platform"/>
            <person name="Neafsey D.E."/>
            <person name="Howell P."/>
            <person name="Walker B."/>
            <person name="Young S.K."/>
            <person name="Zeng Q."/>
            <person name="Gargeya S."/>
            <person name="Fitzgerald M."/>
            <person name="Haas B."/>
            <person name="Abouelleil A."/>
            <person name="Allen A.W."/>
            <person name="Alvarado L."/>
            <person name="Arachchi H.M."/>
            <person name="Berlin A.M."/>
            <person name="Chapman S.B."/>
            <person name="Gainer-Dewar J."/>
            <person name="Goldberg J."/>
            <person name="Griggs A."/>
            <person name="Gujja S."/>
            <person name="Hansen M."/>
            <person name="Howarth C."/>
            <person name="Imamovic A."/>
            <person name="Ireland A."/>
            <person name="Larimer J."/>
            <person name="McCowan C."/>
            <person name="Murphy C."/>
            <person name="Pearson M."/>
            <person name="Poon T.W."/>
            <person name="Priest M."/>
            <person name="Roberts A."/>
            <person name="Saif S."/>
            <person name="Shea T."/>
            <person name="Sisk P."/>
            <person name="Sykes S."/>
            <person name="Wortman J."/>
            <person name="Nusbaum C."/>
            <person name="Birren B."/>
        </authorList>
    </citation>
    <scope>NUCLEOTIDE SEQUENCE [LARGE SCALE GENOMIC DNA]</scope>
    <source>
        <strain evidence="3">Epiroticus2</strain>
    </source>
</reference>
<proteinExistence type="predicted"/>
<evidence type="ECO:0000313" key="3">
    <source>
        <dbReference type="Proteomes" id="UP000075885"/>
    </source>
</evidence>
<evidence type="ECO:0000256" key="1">
    <source>
        <dbReference type="SAM" id="SignalP"/>
    </source>
</evidence>
<keyword evidence="1" id="KW-0732">Signal</keyword>
<dbReference type="SMART" id="SM00700">
    <property type="entry name" value="JHBP"/>
    <property type="match status" value="3"/>
</dbReference>
<dbReference type="Gene3D" id="3.15.10.30">
    <property type="entry name" value="Haemolymph juvenile hormone binding protein"/>
    <property type="match status" value="3"/>
</dbReference>
<dbReference type="Pfam" id="PF06585">
    <property type="entry name" value="JHBP"/>
    <property type="match status" value="3"/>
</dbReference>
<accession>A0A182P2K4</accession>
<dbReference type="EnsemblMetazoa" id="AEPI001138-RA">
    <property type="protein sequence ID" value="AEPI001138-PA"/>
    <property type="gene ID" value="AEPI001138"/>
</dbReference>
<dbReference type="InterPro" id="IPR038606">
    <property type="entry name" value="To_sf"/>
</dbReference>
<evidence type="ECO:0008006" key="4">
    <source>
        <dbReference type="Google" id="ProtNLM"/>
    </source>
</evidence>
<dbReference type="Proteomes" id="UP000075885">
    <property type="component" value="Unassembled WGS sequence"/>
</dbReference>
<dbReference type="InterPro" id="IPR010562">
    <property type="entry name" value="Haemolymph_juvenile_hormone-bd"/>
</dbReference>
<feature type="signal peptide" evidence="1">
    <location>
        <begin position="1"/>
        <end position="24"/>
    </location>
</feature>